<organism evidence="1 2">
    <name type="scientific">Cuscuta europaea</name>
    <name type="common">European dodder</name>
    <dbReference type="NCBI Taxonomy" id="41803"/>
    <lineage>
        <taxon>Eukaryota</taxon>
        <taxon>Viridiplantae</taxon>
        <taxon>Streptophyta</taxon>
        <taxon>Embryophyta</taxon>
        <taxon>Tracheophyta</taxon>
        <taxon>Spermatophyta</taxon>
        <taxon>Magnoliopsida</taxon>
        <taxon>eudicotyledons</taxon>
        <taxon>Gunneridae</taxon>
        <taxon>Pentapetalae</taxon>
        <taxon>asterids</taxon>
        <taxon>lamiids</taxon>
        <taxon>Solanales</taxon>
        <taxon>Convolvulaceae</taxon>
        <taxon>Cuscuteae</taxon>
        <taxon>Cuscuta</taxon>
        <taxon>Cuscuta subgen. Cuscuta</taxon>
    </lineage>
</organism>
<dbReference type="EMBL" id="CAMAPE010000035">
    <property type="protein sequence ID" value="CAH9097670.1"/>
    <property type="molecule type" value="Genomic_DNA"/>
</dbReference>
<gene>
    <name evidence="1" type="ORF">CEURO_LOCUS13951</name>
</gene>
<reference evidence="1" key="1">
    <citation type="submission" date="2022-07" db="EMBL/GenBank/DDBJ databases">
        <authorList>
            <person name="Macas J."/>
            <person name="Novak P."/>
            <person name="Neumann P."/>
        </authorList>
    </citation>
    <scope>NUCLEOTIDE SEQUENCE</scope>
</reference>
<keyword evidence="2" id="KW-1185">Reference proteome</keyword>
<accession>A0A9P0ZG65</accession>
<dbReference type="AlphaFoldDB" id="A0A9P0ZG65"/>
<evidence type="ECO:0000313" key="2">
    <source>
        <dbReference type="Proteomes" id="UP001152484"/>
    </source>
</evidence>
<dbReference type="Proteomes" id="UP001152484">
    <property type="component" value="Unassembled WGS sequence"/>
</dbReference>
<proteinExistence type="predicted"/>
<evidence type="ECO:0000313" key="1">
    <source>
        <dbReference type="EMBL" id="CAH9097670.1"/>
    </source>
</evidence>
<name>A0A9P0ZG65_CUSEU</name>
<sequence length="114" mass="12975">MSASVNILNFKTHLLETDESHHHHHHHHFVTRSIIITCESSSCESVVMWFSVFPLSWLAKLRSLENLIRILARQPGSGTGCCNHGDSGFHFPLERKLLLKSTSRTPAPLVKFYL</sequence>
<comment type="caution">
    <text evidence="1">The sequence shown here is derived from an EMBL/GenBank/DDBJ whole genome shotgun (WGS) entry which is preliminary data.</text>
</comment>
<protein>
    <submittedName>
        <fullName evidence="1">Uncharacterized protein</fullName>
    </submittedName>
</protein>